<gene>
    <name evidence="2" type="ORF">C0Z18_04165</name>
</gene>
<evidence type="ECO:0000313" key="2">
    <source>
        <dbReference type="EMBL" id="PMS22531.1"/>
    </source>
</evidence>
<evidence type="ECO:0000259" key="1">
    <source>
        <dbReference type="Pfam" id="PF00535"/>
    </source>
</evidence>
<feature type="domain" description="Glycosyltransferase 2-like" evidence="1">
    <location>
        <begin position="5"/>
        <end position="108"/>
    </location>
</feature>
<keyword evidence="3" id="KW-1185">Reference proteome</keyword>
<protein>
    <recommendedName>
        <fullName evidence="1">Glycosyltransferase 2-like domain-containing protein</fullName>
    </recommendedName>
</protein>
<dbReference type="InterPro" id="IPR001173">
    <property type="entry name" value="Glyco_trans_2-like"/>
</dbReference>
<accession>A0A2N7VZG2</accession>
<reference evidence="2 3" key="1">
    <citation type="submission" date="2018-01" db="EMBL/GenBank/DDBJ databases">
        <title>Whole genome analyses suggest that Burkholderia sensu lato contains two further novel genera in the rhizoxinica-symbiotica group Mycetohabitans gen. nov., and Trinickia gen. nov.: implications for the evolution of diazotrophy and nodulation in the Burkholderiaceae.</title>
        <authorList>
            <person name="Estrada-de los Santos P."/>
            <person name="Palmer M."/>
            <person name="Chavez-Ramirez B."/>
            <person name="Beukes C."/>
            <person name="Steenkamp E.T."/>
            <person name="Hirsch A.M."/>
            <person name="Manyaka P."/>
            <person name="Maluk M."/>
            <person name="Lafos M."/>
            <person name="Crook M."/>
            <person name="Gross E."/>
            <person name="Simon M.F."/>
            <person name="Bueno dos Reis Junior F."/>
            <person name="Poole P.S."/>
            <person name="Venter S.N."/>
            <person name="James E.K."/>
        </authorList>
    </citation>
    <scope>NUCLEOTIDE SEQUENCE [LARGE SCALE GENOMIC DNA]</scope>
    <source>
        <strain evidence="2 3">GIMN1.004</strain>
    </source>
</reference>
<organism evidence="2 3">
    <name type="scientific">Trinickia dabaoshanensis</name>
    <dbReference type="NCBI Taxonomy" id="564714"/>
    <lineage>
        <taxon>Bacteria</taxon>
        <taxon>Pseudomonadati</taxon>
        <taxon>Pseudomonadota</taxon>
        <taxon>Betaproteobacteria</taxon>
        <taxon>Burkholderiales</taxon>
        <taxon>Burkholderiaceae</taxon>
        <taxon>Trinickia</taxon>
    </lineage>
</organism>
<dbReference type="PANTHER" id="PTHR22916">
    <property type="entry name" value="GLYCOSYLTRANSFERASE"/>
    <property type="match status" value="1"/>
</dbReference>
<dbReference type="RefSeq" id="WP_102644121.1">
    <property type="nucleotide sequence ID" value="NZ_PNYA01000003.1"/>
</dbReference>
<evidence type="ECO:0000313" key="3">
    <source>
        <dbReference type="Proteomes" id="UP000235616"/>
    </source>
</evidence>
<dbReference type="GO" id="GO:0016758">
    <property type="term" value="F:hexosyltransferase activity"/>
    <property type="evidence" value="ECO:0007669"/>
    <property type="project" value="UniProtKB-ARBA"/>
</dbReference>
<dbReference type="EMBL" id="PNYA01000003">
    <property type="protein sequence ID" value="PMS22531.1"/>
    <property type="molecule type" value="Genomic_DNA"/>
</dbReference>
<dbReference type="SUPFAM" id="SSF53448">
    <property type="entry name" value="Nucleotide-diphospho-sugar transferases"/>
    <property type="match status" value="1"/>
</dbReference>
<dbReference type="Gene3D" id="3.90.550.10">
    <property type="entry name" value="Spore Coat Polysaccharide Biosynthesis Protein SpsA, Chain A"/>
    <property type="match status" value="1"/>
</dbReference>
<dbReference type="AlphaFoldDB" id="A0A2N7VZG2"/>
<dbReference type="OrthoDB" id="8769632at2"/>
<dbReference type="Proteomes" id="UP000235616">
    <property type="component" value="Unassembled WGS sequence"/>
</dbReference>
<proteinExistence type="predicted"/>
<name>A0A2N7VZG2_9BURK</name>
<dbReference type="Pfam" id="PF00535">
    <property type="entry name" value="Glycos_transf_2"/>
    <property type="match status" value="1"/>
</dbReference>
<sequence length="324" mass="35450">MATVSILIPAHRPQFVAEAIASALAQTFADIEVLVGDNTSNGALEPIVRQFESPKLKYFHHGFDNGGDNARALWAKASGKYVKWLYYDDVLMPTSVEKLVQAMQTYPQALMAFHERALIDATGAVVQTPPHLLNDGQIGLMDRDFLVRGMIANMHNFVGEPSFIMLDKSRIDLDDMSFYKGHALEFLGDVGAYLAVAERGPIAVVGGYLGGFRKHGAQESATESPIFSMGLVEWELFLRGEAADGRFSVKEILTAKQRLEQLYTGFAPRLPELHAFIEGLAELIDEPVHTLHASPRFQANLAQVSAVVKTRVAAARVARAAIAA</sequence>
<dbReference type="PANTHER" id="PTHR22916:SF3">
    <property type="entry name" value="UDP-GLCNAC:BETAGAL BETA-1,3-N-ACETYLGLUCOSAMINYLTRANSFERASE-LIKE PROTEIN 1"/>
    <property type="match status" value="1"/>
</dbReference>
<dbReference type="InterPro" id="IPR029044">
    <property type="entry name" value="Nucleotide-diphossugar_trans"/>
</dbReference>
<comment type="caution">
    <text evidence="2">The sequence shown here is derived from an EMBL/GenBank/DDBJ whole genome shotgun (WGS) entry which is preliminary data.</text>
</comment>
<dbReference type="CDD" id="cd00761">
    <property type="entry name" value="Glyco_tranf_GTA_type"/>
    <property type="match status" value="1"/>
</dbReference>